<dbReference type="Proteomes" id="UP001241377">
    <property type="component" value="Unassembled WGS sequence"/>
</dbReference>
<sequence>MDDRDPIVFDTLVLLAIQSAFYLLSRRFLAHALPTLRNISKQGTTSTDARDDDGGFAMDPLDGTGRRDRTEMAEDELYEEEDARLLNASGGFSDVEAGMQRNIGQSTRQGWRRDVESDSEDDMSDITRSHAGSPLPSPALELANGLESPLNGASTVTLNQQEAGIANVGVNDGQDGKGHVRRTSALHGQHAPTIRTPGVTHSGQLNNGRFSAQPGRKQETQVIRLFKTRERSSNASRAAQDHKEKEKVGATRGLGFLARIPPYVTTLESPSFNATLDSLIQSGNMSQIINGTRRNPGYRLKGAFPQKVHLGNVADLDEFDDTPTRPEDDDDAHDEDAYEEYEYAFEYYSQQQLWRKGGWLEPSLGRVVVLGVVVLGGLSGLGAVRTAWNFIESGGLGSGYVKIADLEQTNSLRREIQGLEALEQQVERGLEAMKLRRKRQRFARTLRGKAFNLIGMVFAVYCIARVTMCFTSVLFPPLATNKVAQSDEPGEGDIVQGKGNTNGDWISYLIAWGLSQLPTGVADVAVWSRAIS</sequence>
<protein>
    <submittedName>
        <fullName evidence="1">Uncharacterized protein</fullName>
    </submittedName>
</protein>
<organism evidence="1 2">
    <name type="scientific">Naganishia cerealis</name>
    <dbReference type="NCBI Taxonomy" id="610337"/>
    <lineage>
        <taxon>Eukaryota</taxon>
        <taxon>Fungi</taxon>
        <taxon>Dikarya</taxon>
        <taxon>Basidiomycota</taxon>
        <taxon>Agaricomycotina</taxon>
        <taxon>Tremellomycetes</taxon>
        <taxon>Filobasidiales</taxon>
        <taxon>Filobasidiaceae</taxon>
        <taxon>Naganishia</taxon>
    </lineage>
</organism>
<evidence type="ECO:0000313" key="2">
    <source>
        <dbReference type="Proteomes" id="UP001241377"/>
    </source>
</evidence>
<accession>A0ACC2VFR3</accession>
<evidence type="ECO:0000313" key="1">
    <source>
        <dbReference type="EMBL" id="KAJ9097829.1"/>
    </source>
</evidence>
<dbReference type="EMBL" id="JASBWR010000083">
    <property type="protein sequence ID" value="KAJ9097829.1"/>
    <property type="molecule type" value="Genomic_DNA"/>
</dbReference>
<gene>
    <name evidence="1" type="ORF">QFC19_006697</name>
</gene>
<reference evidence="1" key="1">
    <citation type="submission" date="2023-04" db="EMBL/GenBank/DDBJ databases">
        <title>Draft Genome sequencing of Naganishia species isolated from polar environments using Oxford Nanopore Technology.</title>
        <authorList>
            <person name="Leo P."/>
            <person name="Venkateswaran K."/>
        </authorList>
    </citation>
    <scope>NUCLEOTIDE SEQUENCE</scope>
    <source>
        <strain evidence="1">MNA-CCFEE 5261</strain>
    </source>
</reference>
<comment type="caution">
    <text evidence="1">The sequence shown here is derived from an EMBL/GenBank/DDBJ whole genome shotgun (WGS) entry which is preliminary data.</text>
</comment>
<keyword evidence="2" id="KW-1185">Reference proteome</keyword>
<feature type="non-terminal residue" evidence="1">
    <location>
        <position position="532"/>
    </location>
</feature>
<name>A0ACC2VFR3_9TREE</name>
<proteinExistence type="predicted"/>